<feature type="transmembrane region" description="Helical" evidence="2">
    <location>
        <begin position="43"/>
        <end position="61"/>
    </location>
</feature>
<dbReference type="GO" id="GO:0003723">
    <property type="term" value="F:RNA binding"/>
    <property type="evidence" value="ECO:0007669"/>
    <property type="project" value="TreeGrafter"/>
</dbReference>
<feature type="compositionally biased region" description="Basic and acidic residues" evidence="1">
    <location>
        <begin position="298"/>
        <end position="322"/>
    </location>
</feature>
<keyword evidence="2" id="KW-0812">Transmembrane</keyword>
<dbReference type="GO" id="GO:0005634">
    <property type="term" value="C:nucleus"/>
    <property type="evidence" value="ECO:0007669"/>
    <property type="project" value="TreeGrafter"/>
</dbReference>
<keyword evidence="4" id="KW-0378">Hydrolase</keyword>
<feature type="region of interest" description="Disordered" evidence="1">
    <location>
        <begin position="209"/>
        <end position="338"/>
    </location>
</feature>
<feature type="domain" description="Xrn1 N-terminal" evidence="3">
    <location>
        <begin position="330"/>
        <end position="421"/>
    </location>
</feature>
<feature type="compositionally biased region" description="Acidic residues" evidence="1">
    <location>
        <begin position="323"/>
        <end position="332"/>
    </location>
</feature>
<evidence type="ECO:0000313" key="4">
    <source>
        <dbReference type="EMBL" id="KFG32626.1"/>
    </source>
</evidence>
<organism evidence="4 5">
    <name type="scientific">Toxoplasma gondii GAB2-2007-GAL-DOM2</name>
    <dbReference type="NCBI Taxonomy" id="1130820"/>
    <lineage>
        <taxon>Eukaryota</taxon>
        <taxon>Sar</taxon>
        <taxon>Alveolata</taxon>
        <taxon>Apicomplexa</taxon>
        <taxon>Conoidasida</taxon>
        <taxon>Coccidia</taxon>
        <taxon>Eucoccidiorida</taxon>
        <taxon>Eimeriorina</taxon>
        <taxon>Sarcocystidae</taxon>
        <taxon>Toxoplasma</taxon>
    </lineage>
</organism>
<dbReference type="Pfam" id="PF03159">
    <property type="entry name" value="XRN_N"/>
    <property type="match status" value="2"/>
</dbReference>
<dbReference type="AlphaFoldDB" id="A0A086JKF8"/>
<reference evidence="4 5" key="1">
    <citation type="submission" date="2014-02" db="EMBL/GenBank/DDBJ databases">
        <authorList>
            <person name="Sibley D."/>
            <person name="Venepally P."/>
            <person name="Karamycheva S."/>
            <person name="Hadjithomas M."/>
            <person name="Khan A."/>
            <person name="Brunk B."/>
            <person name="Roos D."/>
            <person name="Caler E."/>
            <person name="Lorenzi H."/>
        </authorList>
    </citation>
    <scope>NUCLEOTIDE SEQUENCE [LARGE SCALE GENOMIC DNA]</scope>
    <source>
        <strain evidence="4 5">GAB2-2007-GAL-DOM2</strain>
    </source>
</reference>
<dbReference type="InterPro" id="IPR027073">
    <property type="entry name" value="5_3_exoribonuclease"/>
</dbReference>
<feature type="region of interest" description="Disordered" evidence="1">
    <location>
        <begin position="476"/>
        <end position="499"/>
    </location>
</feature>
<evidence type="ECO:0000259" key="3">
    <source>
        <dbReference type="Pfam" id="PF03159"/>
    </source>
</evidence>
<dbReference type="GO" id="GO:0004534">
    <property type="term" value="F:5'-3' RNA exonuclease activity"/>
    <property type="evidence" value="ECO:0007669"/>
    <property type="project" value="TreeGrafter"/>
</dbReference>
<keyword evidence="2" id="KW-0472">Membrane</keyword>
<feature type="domain" description="Xrn1 N-terminal" evidence="3">
    <location>
        <begin position="157"/>
        <end position="238"/>
    </location>
</feature>
<comment type="caution">
    <text evidence="4">The sequence shown here is derived from an EMBL/GenBank/DDBJ whole genome shotgun (WGS) entry which is preliminary data.</text>
</comment>
<dbReference type="Gene3D" id="3.40.50.12390">
    <property type="match status" value="2"/>
</dbReference>
<keyword evidence="2" id="KW-1133">Transmembrane helix</keyword>
<evidence type="ECO:0000313" key="5">
    <source>
        <dbReference type="Proteomes" id="UP000028837"/>
    </source>
</evidence>
<proteinExistence type="predicted"/>
<dbReference type="VEuPathDB" id="ToxoDB:TGDOM2_320440A"/>
<dbReference type="Proteomes" id="UP000028837">
    <property type="component" value="Unassembled WGS sequence"/>
</dbReference>
<sequence>MKTRKVVYVVALLRRVSTSATARPAHSSSCTLPTTRLSLRKSSFSFFFSFFSLFVCFCLGLRWSPDSVRCLCAEAGIPGLHNWLRQAFPSAVSQVNKKRDVLLADHLLFDLNQLLHQAALLPARGSSPRASLASKRTFLSPEIRGEHGASGARESGKQSQEVAFDEEADAVLRRLVSLISATLRTIHPRKSVVFALDGVPPLAKLLTTAKRRRKRDDEEEAADRPSESEEAEGEKGKQADRGRDAGVLGEGRRRGEANERRSGCDSNCSNRQGGDAKGMNDDGGREMETAGADAGGDTVRKNEHKEANTDADEGGKREGGREEEPEDEEGEEERPRSPFIVQGVGATLEGLRLPDKPKKERYRIPSFLLTPGTAFMQRVEETCRRFAWQRLASRRFRNLRFFVSGSSSFGEGELKLIDWLLAAQKGVRALVGSPSLSSSSASPTSSPISCTSSTSSTSSSASASCRASIARCPTGAQLRLGDGGENSEEARREQEREEDESIVIVGADADLVVQALAFPGVPKLFVYNPQRRISDEKNTRTLYSLRDLLAAVDRQFPGRSHLVRNDLALLCVLNGNDYLPKAGGFAFPRFFEAYSAVRRR</sequence>
<dbReference type="GO" id="GO:0000956">
    <property type="term" value="P:nuclear-transcribed mRNA catabolic process"/>
    <property type="evidence" value="ECO:0007669"/>
    <property type="project" value="TreeGrafter"/>
</dbReference>
<name>A0A086JKF8_TOXGO</name>
<keyword evidence="4" id="KW-0269">Exonuclease</keyword>
<evidence type="ECO:0000256" key="1">
    <source>
        <dbReference type="SAM" id="MobiDB-lite"/>
    </source>
</evidence>
<feature type="compositionally biased region" description="Basic and acidic residues" evidence="1">
    <location>
        <begin position="278"/>
        <end position="288"/>
    </location>
</feature>
<dbReference type="PANTHER" id="PTHR12341">
    <property type="entry name" value="5'-&gt;3' EXORIBONUCLEASE"/>
    <property type="match status" value="1"/>
</dbReference>
<feature type="region of interest" description="Disordered" evidence="1">
    <location>
        <begin position="433"/>
        <end position="460"/>
    </location>
</feature>
<keyword evidence="4" id="KW-0540">Nuclease</keyword>
<dbReference type="EMBL" id="AHZU02001409">
    <property type="protein sequence ID" value="KFG32626.1"/>
    <property type="molecule type" value="Genomic_DNA"/>
</dbReference>
<evidence type="ECO:0000256" key="2">
    <source>
        <dbReference type="SAM" id="Phobius"/>
    </source>
</evidence>
<feature type="compositionally biased region" description="Basic and acidic residues" evidence="1">
    <location>
        <begin position="222"/>
        <end position="263"/>
    </location>
</feature>
<protein>
    <submittedName>
        <fullName evidence="4">XRN 5'-3' exonuclease amine-terminal protein</fullName>
    </submittedName>
</protein>
<dbReference type="InterPro" id="IPR004859">
    <property type="entry name" value="Xrn1_N"/>
</dbReference>
<accession>A0A086JKF8</accession>
<gene>
    <name evidence="4" type="ORF">TGDOM2_320440A</name>
</gene>